<protein>
    <submittedName>
        <fullName evidence="3">Uncharacterized protein</fullName>
    </submittedName>
</protein>
<feature type="region of interest" description="Disordered" evidence="1">
    <location>
        <begin position="1"/>
        <end position="72"/>
    </location>
</feature>
<dbReference type="Pfam" id="PF20088">
    <property type="entry name" value="DUF6480"/>
    <property type="match status" value="1"/>
</dbReference>
<dbReference type="AlphaFoldDB" id="A0A5P2W2M5"/>
<dbReference type="RefSeq" id="WP_052453977.1">
    <property type="nucleotide sequence ID" value="NZ_CP009313.1"/>
</dbReference>
<dbReference type="OrthoDB" id="4256002at2"/>
<proteinExistence type="predicted"/>
<feature type="transmembrane region" description="Helical" evidence="2">
    <location>
        <begin position="87"/>
        <end position="112"/>
    </location>
</feature>
<keyword evidence="2" id="KW-1133">Transmembrane helix</keyword>
<evidence type="ECO:0000313" key="4">
    <source>
        <dbReference type="Proteomes" id="UP000325763"/>
    </source>
</evidence>
<keyword evidence="2" id="KW-0472">Membrane</keyword>
<feature type="compositionally biased region" description="Basic and acidic residues" evidence="1">
    <location>
        <begin position="10"/>
        <end position="19"/>
    </location>
</feature>
<dbReference type="InterPro" id="IPR045512">
    <property type="entry name" value="DUF6480"/>
</dbReference>
<dbReference type="KEGG" id="snq:CP978_03100"/>
<evidence type="ECO:0000313" key="3">
    <source>
        <dbReference type="EMBL" id="QEV37659.1"/>
    </source>
</evidence>
<organism evidence="3 4">
    <name type="scientific">Streptomyces nodosus</name>
    <dbReference type="NCBI Taxonomy" id="40318"/>
    <lineage>
        <taxon>Bacteria</taxon>
        <taxon>Bacillati</taxon>
        <taxon>Actinomycetota</taxon>
        <taxon>Actinomycetes</taxon>
        <taxon>Kitasatosporales</taxon>
        <taxon>Streptomycetaceae</taxon>
        <taxon>Streptomyces</taxon>
    </lineage>
</organism>
<keyword evidence="2" id="KW-0812">Transmembrane</keyword>
<accession>A0A5P2W2M5</accession>
<evidence type="ECO:0000256" key="1">
    <source>
        <dbReference type="SAM" id="MobiDB-lite"/>
    </source>
</evidence>
<sequence length="114" mass="11669">MNAKHAYRGRRPDVGRRDLPSSGVTPQEPRRPGTGNDEAAEEPARPVEGLALPEDAAMAPGATPPAESGVSALGAPEREALRRGWAVAPLTLICIVVALIAVGLAAMAVALATT</sequence>
<name>A0A5P2W2M5_9ACTN</name>
<reference evidence="3 4" key="1">
    <citation type="submission" date="2017-09" db="EMBL/GenBank/DDBJ databases">
        <title>Streptomyces genome completion.</title>
        <authorList>
            <person name="Lee N."/>
            <person name="Cho B.-K."/>
        </authorList>
    </citation>
    <scope>NUCLEOTIDE SEQUENCE [LARGE SCALE GENOMIC DNA]</scope>
    <source>
        <strain evidence="3 4">ATCC 14899</strain>
    </source>
</reference>
<gene>
    <name evidence="3" type="ORF">CP978_03100</name>
</gene>
<dbReference type="Proteomes" id="UP000325763">
    <property type="component" value="Chromosome"/>
</dbReference>
<evidence type="ECO:0000256" key="2">
    <source>
        <dbReference type="SAM" id="Phobius"/>
    </source>
</evidence>
<dbReference type="EMBL" id="CP023747">
    <property type="protein sequence ID" value="QEV37659.1"/>
    <property type="molecule type" value="Genomic_DNA"/>
</dbReference>